<protein>
    <submittedName>
        <fullName evidence="1">Uncharacterized protein</fullName>
    </submittedName>
</protein>
<evidence type="ECO:0000313" key="2">
    <source>
        <dbReference type="Proteomes" id="UP000215914"/>
    </source>
</evidence>
<reference evidence="1" key="1">
    <citation type="journal article" date="2017" name="Nature">
        <title>The sunflower genome provides insights into oil metabolism, flowering and Asterid evolution.</title>
        <authorList>
            <person name="Badouin H."/>
            <person name="Gouzy J."/>
            <person name="Grassa C.J."/>
            <person name="Murat F."/>
            <person name="Staton S.E."/>
            <person name="Cottret L."/>
            <person name="Lelandais-Briere C."/>
            <person name="Owens G.L."/>
            <person name="Carrere S."/>
            <person name="Mayjonade B."/>
            <person name="Legrand L."/>
            <person name="Gill N."/>
            <person name="Kane N.C."/>
            <person name="Bowers J.E."/>
            <person name="Hubner S."/>
            <person name="Bellec A."/>
            <person name="Berard A."/>
            <person name="Berges H."/>
            <person name="Blanchet N."/>
            <person name="Boniface M.C."/>
            <person name="Brunel D."/>
            <person name="Catrice O."/>
            <person name="Chaidir N."/>
            <person name="Claudel C."/>
            <person name="Donnadieu C."/>
            <person name="Faraut T."/>
            <person name="Fievet G."/>
            <person name="Helmstetter N."/>
            <person name="King M."/>
            <person name="Knapp S.J."/>
            <person name="Lai Z."/>
            <person name="Le Paslier M.C."/>
            <person name="Lippi Y."/>
            <person name="Lorenzon L."/>
            <person name="Mandel J.R."/>
            <person name="Marage G."/>
            <person name="Marchand G."/>
            <person name="Marquand E."/>
            <person name="Bret-Mestries E."/>
            <person name="Morien E."/>
            <person name="Nambeesan S."/>
            <person name="Nguyen T."/>
            <person name="Pegot-Espagnet P."/>
            <person name="Pouilly N."/>
            <person name="Raftis F."/>
            <person name="Sallet E."/>
            <person name="Schiex T."/>
            <person name="Thomas J."/>
            <person name="Vandecasteele C."/>
            <person name="Vares D."/>
            <person name="Vear F."/>
            <person name="Vautrin S."/>
            <person name="Crespi M."/>
            <person name="Mangin B."/>
            <person name="Burke J.M."/>
            <person name="Salse J."/>
            <person name="Munos S."/>
            <person name="Vincourt P."/>
            <person name="Rieseberg L.H."/>
            <person name="Langlade N.B."/>
        </authorList>
    </citation>
    <scope>NUCLEOTIDE SEQUENCE</scope>
    <source>
        <tissue evidence="1">Leaves</tissue>
    </source>
</reference>
<dbReference type="Gramene" id="mRNA:HanXRQr2_Chr03g0111341">
    <property type="protein sequence ID" value="CDS:HanXRQr2_Chr03g0111341.1"/>
    <property type="gene ID" value="HanXRQr2_Chr03g0111341"/>
</dbReference>
<comment type="caution">
    <text evidence="1">The sequence shown here is derived from an EMBL/GenBank/DDBJ whole genome shotgun (WGS) entry which is preliminary data.</text>
</comment>
<dbReference type="Proteomes" id="UP000215914">
    <property type="component" value="Unassembled WGS sequence"/>
</dbReference>
<evidence type="ECO:0000313" key="1">
    <source>
        <dbReference type="EMBL" id="KAF5814466.1"/>
    </source>
</evidence>
<reference evidence="1" key="2">
    <citation type="submission" date="2020-06" db="EMBL/GenBank/DDBJ databases">
        <title>Helianthus annuus Genome sequencing and assembly Release 2.</title>
        <authorList>
            <person name="Gouzy J."/>
            <person name="Langlade N."/>
            <person name="Munos S."/>
        </authorList>
    </citation>
    <scope>NUCLEOTIDE SEQUENCE</scope>
    <source>
        <tissue evidence="1">Leaves</tissue>
    </source>
</reference>
<accession>A0A9K3JF15</accession>
<keyword evidence="2" id="KW-1185">Reference proteome</keyword>
<proteinExistence type="predicted"/>
<dbReference type="EMBL" id="MNCJ02000318">
    <property type="protein sequence ID" value="KAF5814466.1"/>
    <property type="molecule type" value="Genomic_DNA"/>
</dbReference>
<sequence length="100" mass="11044">MSAFNSLKEPFSLALEPKTEESSLSKPTKCVFDPLTDLTGQNVFDPLTSKLCLFWLAVGDGVGEVRDVGPTMDRGIICPRVRATCLRRSARLKIRDANPF</sequence>
<dbReference type="AlphaFoldDB" id="A0A9K3JF15"/>
<organism evidence="1 2">
    <name type="scientific">Helianthus annuus</name>
    <name type="common">Common sunflower</name>
    <dbReference type="NCBI Taxonomy" id="4232"/>
    <lineage>
        <taxon>Eukaryota</taxon>
        <taxon>Viridiplantae</taxon>
        <taxon>Streptophyta</taxon>
        <taxon>Embryophyta</taxon>
        <taxon>Tracheophyta</taxon>
        <taxon>Spermatophyta</taxon>
        <taxon>Magnoliopsida</taxon>
        <taxon>eudicotyledons</taxon>
        <taxon>Gunneridae</taxon>
        <taxon>Pentapetalae</taxon>
        <taxon>asterids</taxon>
        <taxon>campanulids</taxon>
        <taxon>Asterales</taxon>
        <taxon>Asteraceae</taxon>
        <taxon>Asteroideae</taxon>
        <taxon>Heliantheae alliance</taxon>
        <taxon>Heliantheae</taxon>
        <taxon>Helianthus</taxon>
    </lineage>
</organism>
<name>A0A9K3JF15_HELAN</name>
<gene>
    <name evidence="1" type="ORF">HanXRQr2_Chr03g0111341</name>
</gene>